<dbReference type="Gene3D" id="3.40.50.2300">
    <property type="match status" value="1"/>
</dbReference>
<gene>
    <name evidence="4" type="ORF">JEQ47_04690</name>
</gene>
<name>A0A934INM6_9HYPH</name>
<organism evidence="4 5">
    <name type="scientific">Devosia sediminis</name>
    <dbReference type="NCBI Taxonomy" id="2798801"/>
    <lineage>
        <taxon>Bacteria</taxon>
        <taxon>Pseudomonadati</taxon>
        <taxon>Pseudomonadota</taxon>
        <taxon>Alphaproteobacteria</taxon>
        <taxon>Hyphomicrobiales</taxon>
        <taxon>Devosiaceae</taxon>
        <taxon>Devosia</taxon>
    </lineage>
</organism>
<proteinExistence type="predicted"/>
<dbReference type="SMART" id="SM00448">
    <property type="entry name" value="REC"/>
    <property type="match status" value="1"/>
</dbReference>
<dbReference type="PANTHER" id="PTHR44591:SF21">
    <property type="entry name" value="TWO-COMPONENT RESPONSE REGULATOR"/>
    <property type="match status" value="1"/>
</dbReference>
<evidence type="ECO:0000313" key="4">
    <source>
        <dbReference type="EMBL" id="MBJ3784013.1"/>
    </source>
</evidence>
<dbReference type="RefSeq" id="WP_198875218.1">
    <property type="nucleotide sequence ID" value="NZ_JAEKMH010000001.1"/>
</dbReference>
<sequence>MPDTQTILLVEDEFLLLALMEDLLSERFSVISAPRGDDAIDMLNAEPGREIHGLVTDIRMPGVFGWDVAKRARELHPDIAVIYLTGDSLADWRTQAVPGSKIFGKPAKMDELIEALTKLMIKTV</sequence>
<keyword evidence="5" id="KW-1185">Reference proteome</keyword>
<feature type="modified residue" description="4-aspartylphosphate" evidence="2">
    <location>
        <position position="57"/>
    </location>
</feature>
<evidence type="ECO:0000313" key="5">
    <source>
        <dbReference type="Proteomes" id="UP000602124"/>
    </source>
</evidence>
<dbReference type="InterPro" id="IPR001789">
    <property type="entry name" value="Sig_transdc_resp-reg_receiver"/>
</dbReference>
<evidence type="ECO:0000256" key="1">
    <source>
        <dbReference type="ARBA" id="ARBA00022553"/>
    </source>
</evidence>
<dbReference type="InterPro" id="IPR050595">
    <property type="entry name" value="Bact_response_regulator"/>
</dbReference>
<dbReference type="PROSITE" id="PS50110">
    <property type="entry name" value="RESPONSE_REGULATORY"/>
    <property type="match status" value="1"/>
</dbReference>
<feature type="domain" description="Response regulatory" evidence="3">
    <location>
        <begin position="6"/>
        <end position="120"/>
    </location>
</feature>
<dbReference type="PANTHER" id="PTHR44591">
    <property type="entry name" value="STRESS RESPONSE REGULATOR PROTEIN 1"/>
    <property type="match status" value="1"/>
</dbReference>
<comment type="caution">
    <text evidence="4">The sequence shown here is derived from an EMBL/GenBank/DDBJ whole genome shotgun (WGS) entry which is preliminary data.</text>
</comment>
<protein>
    <submittedName>
        <fullName evidence="4">Response regulator</fullName>
    </submittedName>
</protein>
<dbReference type="GO" id="GO:0000160">
    <property type="term" value="P:phosphorelay signal transduction system"/>
    <property type="evidence" value="ECO:0007669"/>
    <property type="project" value="InterPro"/>
</dbReference>
<dbReference type="SUPFAM" id="SSF52172">
    <property type="entry name" value="CheY-like"/>
    <property type="match status" value="1"/>
</dbReference>
<keyword evidence="1 2" id="KW-0597">Phosphoprotein</keyword>
<dbReference type="InterPro" id="IPR011006">
    <property type="entry name" value="CheY-like_superfamily"/>
</dbReference>
<accession>A0A934INM6</accession>
<reference evidence="4" key="1">
    <citation type="submission" date="2020-12" db="EMBL/GenBank/DDBJ databases">
        <title>Devosia sp. MSA67 isolated from Mo River.</title>
        <authorList>
            <person name="Ma F."/>
            <person name="Zi Z."/>
        </authorList>
    </citation>
    <scope>NUCLEOTIDE SEQUENCE</scope>
    <source>
        <strain evidence="4">MSA67</strain>
    </source>
</reference>
<dbReference type="EMBL" id="JAEKMH010000001">
    <property type="protein sequence ID" value="MBJ3784013.1"/>
    <property type="molecule type" value="Genomic_DNA"/>
</dbReference>
<dbReference type="AlphaFoldDB" id="A0A934INM6"/>
<evidence type="ECO:0000256" key="2">
    <source>
        <dbReference type="PROSITE-ProRule" id="PRU00169"/>
    </source>
</evidence>
<dbReference type="Pfam" id="PF00072">
    <property type="entry name" value="Response_reg"/>
    <property type="match status" value="1"/>
</dbReference>
<dbReference type="Proteomes" id="UP000602124">
    <property type="component" value="Unassembled WGS sequence"/>
</dbReference>
<evidence type="ECO:0000259" key="3">
    <source>
        <dbReference type="PROSITE" id="PS50110"/>
    </source>
</evidence>